<protein>
    <recommendedName>
        <fullName evidence="1">Amidase domain-containing protein</fullName>
    </recommendedName>
</protein>
<dbReference type="InterPro" id="IPR023631">
    <property type="entry name" value="Amidase_dom"/>
</dbReference>
<dbReference type="PANTHER" id="PTHR11895:SF176">
    <property type="entry name" value="AMIDASE AMID-RELATED"/>
    <property type="match status" value="1"/>
</dbReference>
<sequence length="264" mass="28074">MTTAGSLSLRDNIPGKDATTVKRAKAAGAILLGKLNMTQFASGYGDPFQFPEPKNPWNLDYDTIGSSNGSAIAIAASLCAISFGEDTGGSIRCPSSACGVVGLRPTWGRVSRHGVMPLSWSMDTGGPITRSVEDSAVLLEVMAGYDPYDQQTSKLPVQKYTDSLANGISGMRIGLLREFMDPQFVDQEVIDAVRIAVKLLADYGAVVEDVSLPMLQKVGLAAGPVTSNDAGHVHLDRLRKTPDIYSPRSRTKFLAGALIPSQTL</sequence>
<gene>
    <name evidence="2" type="ORF">METZ01_LOCUS435377</name>
</gene>
<organism evidence="2">
    <name type="scientific">marine metagenome</name>
    <dbReference type="NCBI Taxonomy" id="408172"/>
    <lineage>
        <taxon>unclassified sequences</taxon>
        <taxon>metagenomes</taxon>
        <taxon>ecological metagenomes</taxon>
    </lineage>
</organism>
<dbReference type="InterPro" id="IPR036928">
    <property type="entry name" value="AS_sf"/>
</dbReference>
<proteinExistence type="predicted"/>
<evidence type="ECO:0000259" key="1">
    <source>
        <dbReference type="Pfam" id="PF01425"/>
    </source>
</evidence>
<feature type="domain" description="Amidase" evidence="1">
    <location>
        <begin position="2"/>
        <end position="226"/>
    </location>
</feature>
<name>A0A382YGX9_9ZZZZ</name>
<feature type="non-terminal residue" evidence="2">
    <location>
        <position position="264"/>
    </location>
</feature>
<dbReference type="InterPro" id="IPR000120">
    <property type="entry name" value="Amidase"/>
</dbReference>
<accession>A0A382YGX9</accession>
<evidence type="ECO:0000313" key="2">
    <source>
        <dbReference type="EMBL" id="SVD82523.1"/>
    </source>
</evidence>
<dbReference type="AlphaFoldDB" id="A0A382YGX9"/>
<dbReference type="PANTHER" id="PTHR11895">
    <property type="entry name" value="TRANSAMIDASE"/>
    <property type="match status" value="1"/>
</dbReference>
<dbReference type="SUPFAM" id="SSF75304">
    <property type="entry name" value="Amidase signature (AS) enzymes"/>
    <property type="match status" value="1"/>
</dbReference>
<reference evidence="2" key="1">
    <citation type="submission" date="2018-05" db="EMBL/GenBank/DDBJ databases">
        <authorList>
            <person name="Lanie J.A."/>
            <person name="Ng W.-L."/>
            <person name="Kazmierczak K.M."/>
            <person name="Andrzejewski T.M."/>
            <person name="Davidsen T.M."/>
            <person name="Wayne K.J."/>
            <person name="Tettelin H."/>
            <person name="Glass J.I."/>
            <person name="Rusch D."/>
            <person name="Podicherti R."/>
            <person name="Tsui H.-C.T."/>
            <person name="Winkler M.E."/>
        </authorList>
    </citation>
    <scope>NUCLEOTIDE SEQUENCE</scope>
</reference>
<dbReference type="EMBL" id="UINC01175740">
    <property type="protein sequence ID" value="SVD82523.1"/>
    <property type="molecule type" value="Genomic_DNA"/>
</dbReference>
<dbReference type="Gene3D" id="3.90.1300.10">
    <property type="entry name" value="Amidase signature (AS) domain"/>
    <property type="match status" value="1"/>
</dbReference>
<dbReference type="Pfam" id="PF01425">
    <property type="entry name" value="Amidase"/>
    <property type="match status" value="1"/>
</dbReference>
<dbReference type="GO" id="GO:0003824">
    <property type="term" value="F:catalytic activity"/>
    <property type="evidence" value="ECO:0007669"/>
    <property type="project" value="InterPro"/>
</dbReference>